<evidence type="ECO:0000313" key="4">
    <source>
        <dbReference type="Proteomes" id="UP000428260"/>
    </source>
</evidence>
<organism evidence="3 4">
    <name type="scientific">Maribellus comscasis</name>
    <dbReference type="NCBI Taxonomy" id="2681766"/>
    <lineage>
        <taxon>Bacteria</taxon>
        <taxon>Pseudomonadati</taxon>
        <taxon>Bacteroidota</taxon>
        <taxon>Bacteroidia</taxon>
        <taxon>Marinilabiliales</taxon>
        <taxon>Prolixibacteraceae</taxon>
        <taxon>Maribellus</taxon>
    </lineage>
</organism>
<gene>
    <name evidence="3" type="ORF">GM418_11205</name>
</gene>
<dbReference type="Pfam" id="PF12094">
    <property type="entry name" value="DUF3570"/>
    <property type="match status" value="1"/>
</dbReference>
<keyword evidence="2" id="KW-0732">Signal</keyword>
<feature type="chain" id="PRO_5026259017" evidence="2">
    <location>
        <begin position="21"/>
        <end position="489"/>
    </location>
</feature>
<feature type="compositionally biased region" description="Acidic residues" evidence="1">
    <location>
        <begin position="113"/>
        <end position="126"/>
    </location>
</feature>
<evidence type="ECO:0000256" key="1">
    <source>
        <dbReference type="SAM" id="MobiDB-lite"/>
    </source>
</evidence>
<evidence type="ECO:0000256" key="2">
    <source>
        <dbReference type="SAM" id="SignalP"/>
    </source>
</evidence>
<name>A0A6I6JMR9_9BACT</name>
<keyword evidence="4" id="KW-1185">Reference proteome</keyword>
<proteinExistence type="predicted"/>
<feature type="region of interest" description="Disordered" evidence="1">
    <location>
        <begin position="94"/>
        <end position="143"/>
    </location>
</feature>
<evidence type="ECO:0000313" key="3">
    <source>
        <dbReference type="EMBL" id="QGY44205.1"/>
    </source>
</evidence>
<sequence length="489" mass="55255">MKKILFTVFFIFGGFVLCLAQNQDSTKVYKKKVLENAEVDFLMSLYQQEGDHSAVGGGVGTEELTDGTPTIVISLPLNDDDVLTIDAGISAYTSASSSNINPFNSSGASRGGEDDDDDEHEEEEDDFRPGTSGTPTGTPWLASSGASRSDELISLHVDYSHSSDSRNFIWGSNVSFSNEYDYTSVGFGGNITGLFNEKNTELGLKGTVYLDQWKPIYPTELHEYAIYGNNFLNQGYFSGVDVISQNGTISANYHPDDFTAFTNKERNSYSVSFFLSQILSKRLQAALFFDLVKQEGLLSTPYHRIYFADKANYYIGEANYIPVYTTPQNRGVYQLADDIERLPSTRFKIPIGARVNYYINETFVLRTYYRYYTDDWGLEAHTANIDLPVRFGPKFSITPSYRFYTQNAVKYYAPYETHLSTEQYYTSDPDLAKFNSNQYSVALNYNDIFNDFKISRLGLKNANIKFSHYERSDGLRANIVSVGFKFIFK</sequence>
<accession>A0A6I6JMR9</accession>
<dbReference type="KEGG" id="mcos:GM418_11205"/>
<feature type="compositionally biased region" description="Low complexity" evidence="1">
    <location>
        <begin position="129"/>
        <end position="139"/>
    </location>
</feature>
<protein>
    <submittedName>
        <fullName evidence="3">DUF3570 domain-containing protein</fullName>
    </submittedName>
</protein>
<feature type="signal peptide" evidence="2">
    <location>
        <begin position="1"/>
        <end position="20"/>
    </location>
</feature>
<dbReference type="Proteomes" id="UP000428260">
    <property type="component" value="Chromosome"/>
</dbReference>
<dbReference type="RefSeq" id="WP_158866076.1">
    <property type="nucleotide sequence ID" value="NZ_CP046401.1"/>
</dbReference>
<dbReference type="EMBL" id="CP046401">
    <property type="protein sequence ID" value="QGY44205.1"/>
    <property type="molecule type" value="Genomic_DNA"/>
</dbReference>
<dbReference type="InterPro" id="IPR021953">
    <property type="entry name" value="DUF3570"/>
</dbReference>
<dbReference type="AlphaFoldDB" id="A0A6I6JMR9"/>
<feature type="compositionally biased region" description="Polar residues" evidence="1">
    <location>
        <begin position="94"/>
        <end position="108"/>
    </location>
</feature>
<reference evidence="3 4" key="1">
    <citation type="submission" date="2019-11" db="EMBL/GenBank/DDBJ databases">
        <authorList>
            <person name="Zheng R.K."/>
            <person name="Sun C.M."/>
        </authorList>
    </citation>
    <scope>NUCLEOTIDE SEQUENCE [LARGE SCALE GENOMIC DNA]</scope>
    <source>
        <strain evidence="3 4">WC007</strain>
    </source>
</reference>